<accession>A0A8S3ZBD5</accession>
<evidence type="ECO:0000313" key="1">
    <source>
        <dbReference type="EMBL" id="CAG5124292.1"/>
    </source>
</evidence>
<keyword evidence="2" id="KW-1185">Reference proteome</keyword>
<feature type="non-terminal residue" evidence="1">
    <location>
        <position position="1"/>
    </location>
</feature>
<protein>
    <submittedName>
        <fullName evidence="1">Uncharacterized protein</fullName>
    </submittedName>
</protein>
<sequence>DLAYNRSQFPEITDADDNTCITDPDLKLVIVYFKAIFTWLRVFLRKPRSRQELLFVLKQNGSIISCQKARYLTGQVSQLDVYCPSVEVVDELIIAGEGVPYLCSVYISG</sequence>
<dbReference type="EMBL" id="CAJHNH020001749">
    <property type="protein sequence ID" value="CAG5124292.1"/>
    <property type="molecule type" value="Genomic_DNA"/>
</dbReference>
<evidence type="ECO:0000313" key="2">
    <source>
        <dbReference type="Proteomes" id="UP000678393"/>
    </source>
</evidence>
<dbReference type="Proteomes" id="UP000678393">
    <property type="component" value="Unassembled WGS sequence"/>
</dbReference>
<gene>
    <name evidence="1" type="ORF">CUNI_LOCUS9850</name>
</gene>
<proteinExistence type="predicted"/>
<comment type="caution">
    <text evidence="1">The sequence shown here is derived from an EMBL/GenBank/DDBJ whole genome shotgun (WGS) entry which is preliminary data.</text>
</comment>
<name>A0A8S3ZBD5_9EUPU</name>
<organism evidence="1 2">
    <name type="scientific">Candidula unifasciata</name>
    <dbReference type="NCBI Taxonomy" id="100452"/>
    <lineage>
        <taxon>Eukaryota</taxon>
        <taxon>Metazoa</taxon>
        <taxon>Spiralia</taxon>
        <taxon>Lophotrochozoa</taxon>
        <taxon>Mollusca</taxon>
        <taxon>Gastropoda</taxon>
        <taxon>Heterobranchia</taxon>
        <taxon>Euthyneura</taxon>
        <taxon>Panpulmonata</taxon>
        <taxon>Eupulmonata</taxon>
        <taxon>Stylommatophora</taxon>
        <taxon>Helicina</taxon>
        <taxon>Helicoidea</taxon>
        <taxon>Geomitridae</taxon>
        <taxon>Candidula</taxon>
    </lineage>
</organism>
<reference evidence="1" key="1">
    <citation type="submission" date="2021-04" db="EMBL/GenBank/DDBJ databases">
        <authorList>
            <consortium name="Molecular Ecology Group"/>
        </authorList>
    </citation>
    <scope>NUCLEOTIDE SEQUENCE</scope>
</reference>
<dbReference type="AlphaFoldDB" id="A0A8S3ZBD5"/>
<dbReference type="OrthoDB" id="10645971at2759"/>
<feature type="non-terminal residue" evidence="1">
    <location>
        <position position="109"/>
    </location>
</feature>